<dbReference type="GO" id="GO:0019676">
    <property type="term" value="P:ammonia assimilation cycle"/>
    <property type="evidence" value="ECO:0007669"/>
    <property type="project" value="TreeGrafter"/>
</dbReference>
<dbReference type="GO" id="GO:0006537">
    <property type="term" value="P:glutamate biosynthetic process"/>
    <property type="evidence" value="ECO:0007669"/>
    <property type="project" value="UniProtKB-KW"/>
</dbReference>
<evidence type="ECO:0000313" key="17">
    <source>
        <dbReference type="EMBL" id="PIC15796.1"/>
    </source>
</evidence>
<comment type="caution">
    <text evidence="17">The sequence shown here is derived from an EMBL/GenBank/DDBJ whole genome shotgun (WGS) entry which is preliminary data.</text>
</comment>
<keyword evidence="18" id="KW-1185">Reference proteome</keyword>
<feature type="compositionally biased region" description="Basic and acidic residues" evidence="15">
    <location>
        <begin position="12"/>
        <end position="26"/>
    </location>
</feature>
<keyword evidence="4" id="KW-0028">Amino-acid biosynthesis</keyword>
<evidence type="ECO:0000256" key="8">
    <source>
        <dbReference type="ARBA" id="ARBA00022962"/>
    </source>
</evidence>
<evidence type="ECO:0000256" key="2">
    <source>
        <dbReference type="ARBA" id="ARBA00001927"/>
    </source>
</evidence>
<dbReference type="GO" id="GO:0046872">
    <property type="term" value="F:metal ion binding"/>
    <property type="evidence" value="ECO:0007669"/>
    <property type="project" value="UniProtKB-KW"/>
</dbReference>
<keyword evidence="5" id="KW-0285">Flavoprotein</keyword>
<keyword evidence="11" id="KW-0411">Iron-sulfur</keyword>
<evidence type="ECO:0000256" key="7">
    <source>
        <dbReference type="ARBA" id="ARBA00022723"/>
    </source>
</evidence>
<comment type="cofactor">
    <cofactor evidence="2">
        <name>[3Fe-4S] cluster</name>
        <dbReference type="ChEBI" id="CHEBI:21137"/>
    </cofactor>
</comment>
<feature type="region of interest" description="Disordered" evidence="15">
    <location>
        <begin position="1"/>
        <end position="30"/>
    </location>
</feature>
<keyword evidence="6" id="KW-0288">FMN</keyword>
<dbReference type="Pfam" id="PF01645">
    <property type="entry name" value="Glu_synthase"/>
    <property type="match status" value="1"/>
</dbReference>
<keyword evidence="12" id="KW-0314">Glutamate biosynthesis</keyword>
<evidence type="ECO:0000256" key="9">
    <source>
        <dbReference type="ARBA" id="ARBA00023002"/>
    </source>
</evidence>
<evidence type="ECO:0000256" key="15">
    <source>
        <dbReference type="SAM" id="MobiDB-lite"/>
    </source>
</evidence>
<dbReference type="AlphaFoldDB" id="A0A2G5SLT6"/>
<evidence type="ECO:0000256" key="10">
    <source>
        <dbReference type="ARBA" id="ARBA00023004"/>
    </source>
</evidence>
<keyword evidence="7" id="KW-0479">Metal-binding</keyword>
<keyword evidence="8" id="KW-0315">Glutamine amidotransferase</keyword>
<dbReference type="Proteomes" id="UP000230233">
    <property type="component" value="Chromosome X"/>
</dbReference>
<dbReference type="GO" id="GO:0051538">
    <property type="term" value="F:3 iron, 4 sulfur cluster binding"/>
    <property type="evidence" value="ECO:0007669"/>
    <property type="project" value="UniProtKB-KW"/>
</dbReference>
<evidence type="ECO:0000256" key="11">
    <source>
        <dbReference type="ARBA" id="ARBA00023014"/>
    </source>
</evidence>
<evidence type="ECO:0000256" key="3">
    <source>
        <dbReference type="ARBA" id="ARBA00009716"/>
    </source>
</evidence>
<organism evidence="17 18">
    <name type="scientific">Caenorhabditis nigoni</name>
    <dbReference type="NCBI Taxonomy" id="1611254"/>
    <lineage>
        <taxon>Eukaryota</taxon>
        <taxon>Metazoa</taxon>
        <taxon>Ecdysozoa</taxon>
        <taxon>Nematoda</taxon>
        <taxon>Chromadorea</taxon>
        <taxon>Rhabditida</taxon>
        <taxon>Rhabditina</taxon>
        <taxon>Rhabditomorpha</taxon>
        <taxon>Rhabditoidea</taxon>
        <taxon>Rhabditidae</taxon>
        <taxon>Peloderinae</taxon>
        <taxon>Caenorhabditis</taxon>
    </lineage>
</organism>
<evidence type="ECO:0000313" key="18">
    <source>
        <dbReference type="Proteomes" id="UP000230233"/>
    </source>
</evidence>
<evidence type="ECO:0000256" key="4">
    <source>
        <dbReference type="ARBA" id="ARBA00022605"/>
    </source>
</evidence>
<dbReference type="PANTHER" id="PTHR11938:SF133">
    <property type="entry name" value="GLUTAMATE SYNTHASE (NADH)"/>
    <property type="match status" value="1"/>
</dbReference>
<comment type="cofactor">
    <cofactor evidence="1">
        <name>FMN</name>
        <dbReference type="ChEBI" id="CHEBI:58210"/>
    </cofactor>
</comment>
<dbReference type="GO" id="GO:0016040">
    <property type="term" value="F:glutamate synthase (NADH) activity"/>
    <property type="evidence" value="ECO:0007669"/>
    <property type="project" value="TreeGrafter"/>
</dbReference>
<evidence type="ECO:0000256" key="6">
    <source>
        <dbReference type="ARBA" id="ARBA00022643"/>
    </source>
</evidence>
<dbReference type="EMBL" id="PDUG01000006">
    <property type="protein sequence ID" value="PIC15796.1"/>
    <property type="molecule type" value="Genomic_DNA"/>
</dbReference>
<proteinExistence type="inferred from homology"/>
<keyword evidence="9" id="KW-0560">Oxidoreductase</keyword>
<dbReference type="InterPro" id="IPR050711">
    <property type="entry name" value="ET-N_metabolism_enzyme"/>
</dbReference>
<evidence type="ECO:0000259" key="16">
    <source>
        <dbReference type="Pfam" id="PF01645"/>
    </source>
</evidence>
<dbReference type="PANTHER" id="PTHR11938">
    <property type="entry name" value="FAD NADPH DEHYDROGENASE/OXIDOREDUCTASE"/>
    <property type="match status" value="1"/>
</dbReference>
<evidence type="ECO:0000256" key="14">
    <source>
        <dbReference type="ARBA" id="ARBA00029440"/>
    </source>
</evidence>
<evidence type="ECO:0000256" key="13">
    <source>
        <dbReference type="ARBA" id="ARBA00023291"/>
    </source>
</evidence>
<name>A0A2G5SLT6_9PELO</name>
<keyword evidence="13" id="KW-0003">3Fe-4S</keyword>
<protein>
    <recommendedName>
        <fullName evidence="16">Glutamate synthase domain-containing protein</fullName>
    </recommendedName>
</protein>
<feature type="compositionally biased region" description="Polar residues" evidence="15">
    <location>
        <begin position="1"/>
        <end position="11"/>
    </location>
</feature>
<sequence length="107" mass="11654">MAANNPPTNRSTTREMDGKDDEDWKKEPRKKRPPTLIYDLNCANPVACVNVKLVSESEVGIIAAGDTKGNANHISGHVEGCGASNWDGIKHAGLPWKLPTNSECLYH</sequence>
<dbReference type="InterPro" id="IPR013785">
    <property type="entry name" value="Aldolase_TIM"/>
</dbReference>
<evidence type="ECO:0000256" key="5">
    <source>
        <dbReference type="ARBA" id="ARBA00022630"/>
    </source>
</evidence>
<comment type="pathway">
    <text evidence="14">Amino-acid biosynthesis.</text>
</comment>
<evidence type="ECO:0000256" key="12">
    <source>
        <dbReference type="ARBA" id="ARBA00023164"/>
    </source>
</evidence>
<comment type="similarity">
    <text evidence="3">Belongs to the glutamate synthase family.</text>
</comment>
<dbReference type="InterPro" id="IPR002932">
    <property type="entry name" value="Glu_synthdom"/>
</dbReference>
<evidence type="ECO:0000256" key="1">
    <source>
        <dbReference type="ARBA" id="ARBA00001917"/>
    </source>
</evidence>
<reference evidence="18" key="1">
    <citation type="submission" date="2017-10" db="EMBL/GenBank/DDBJ databases">
        <title>Rapid genome shrinkage in a self-fertile nematode reveals novel sperm competition proteins.</title>
        <authorList>
            <person name="Yin D."/>
            <person name="Schwarz E.M."/>
            <person name="Thomas C.G."/>
            <person name="Felde R.L."/>
            <person name="Korf I.F."/>
            <person name="Cutter A.D."/>
            <person name="Schartner C.M."/>
            <person name="Ralston E.J."/>
            <person name="Meyer B.J."/>
            <person name="Haag E.S."/>
        </authorList>
    </citation>
    <scope>NUCLEOTIDE SEQUENCE [LARGE SCALE GENOMIC DNA]</scope>
    <source>
        <strain evidence="18">JU1422</strain>
    </source>
</reference>
<keyword evidence="10" id="KW-0408">Iron</keyword>
<dbReference type="Gene3D" id="3.20.20.70">
    <property type="entry name" value="Aldolase class I"/>
    <property type="match status" value="1"/>
</dbReference>
<dbReference type="STRING" id="1611254.A0A2G5SLT6"/>
<feature type="domain" description="Glutamate synthase" evidence="16">
    <location>
        <begin position="35"/>
        <end position="98"/>
    </location>
</feature>
<accession>A0A2G5SLT6</accession>
<gene>
    <name evidence="17" type="primary">Cnig_chr_X.g22634</name>
    <name evidence="17" type="ORF">B9Z55_022634</name>
</gene>